<dbReference type="EMBL" id="WBMR01000080">
    <property type="protein sequence ID" value="KAB2376431.1"/>
    <property type="molecule type" value="Genomic_DNA"/>
</dbReference>
<feature type="signal peptide" evidence="1">
    <location>
        <begin position="1"/>
        <end position="34"/>
    </location>
</feature>
<gene>
    <name evidence="2" type="ORF">F9B16_25185</name>
</gene>
<sequence>MQISRPAKRMLSVLITGGAVFGATALVSSPPASAQYWDQSMKSDDGDPGAVIRFKEHGDVVQVCDIEKDDWAAYGTVVWFNSSGERKHYNLRAGGFGSCYQKDADNYNLPEHKSISFRICLQNKQGLDYCDYAKWTNNG</sequence>
<dbReference type="Proteomes" id="UP000483004">
    <property type="component" value="Unassembled WGS sequence"/>
</dbReference>
<dbReference type="RefSeq" id="WP_151542595.1">
    <property type="nucleotide sequence ID" value="NZ_WBMR01000080.1"/>
</dbReference>
<evidence type="ECO:0000313" key="2">
    <source>
        <dbReference type="EMBL" id="KAB2376431.1"/>
    </source>
</evidence>
<feature type="chain" id="PRO_5026989294" evidence="1">
    <location>
        <begin position="35"/>
        <end position="139"/>
    </location>
</feature>
<evidence type="ECO:0000313" key="3">
    <source>
        <dbReference type="Proteomes" id="UP000483004"/>
    </source>
</evidence>
<keyword evidence="1" id="KW-0732">Signal</keyword>
<organism evidence="2 3">
    <name type="scientific">Actinomadura montaniterrae</name>
    <dbReference type="NCBI Taxonomy" id="1803903"/>
    <lineage>
        <taxon>Bacteria</taxon>
        <taxon>Bacillati</taxon>
        <taxon>Actinomycetota</taxon>
        <taxon>Actinomycetes</taxon>
        <taxon>Streptosporangiales</taxon>
        <taxon>Thermomonosporaceae</taxon>
        <taxon>Actinomadura</taxon>
    </lineage>
</organism>
<evidence type="ECO:0000256" key="1">
    <source>
        <dbReference type="SAM" id="SignalP"/>
    </source>
</evidence>
<keyword evidence="3" id="KW-1185">Reference proteome</keyword>
<protein>
    <submittedName>
        <fullName evidence="2">Uncharacterized protein</fullName>
    </submittedName>
</protein>
<dbReference type="AlphaFoldDB" id="A0A6L3VU76"/>
<reference evidence="2 3" key="1">
    <citation type="submission" date="2019-09" db="EMBL/GenBank/DDBJ databases">
        <title>Actinomadura physcomitrii sp. nov., a novel actinomycete isolated from moss [Physcomitrium sphaericum (Ludw) Fuernr].</title>
        <authorList>
            <person name="Liu C."/>
            <person name="Zhuang X."/>
        </authorList>
    </citation>
    <scope>NUCLEOTIDE SEQUENCE [LARGE SCALE GENOMIC DNA]</scope>
    <source>
        <strain evidence="2 3">CYP1-1B</strain>
    </source>
</reference>
<comment type="caution">
    <text evidence="2">The sequence shown here is derived from an EMBL/GenBank/DDBJ whole genome shotgun (WGS) entry which is preliminary data.</text>
</comment>
<name>A0A6L3VU76_9ACTN</name>
<proteinExistence type="predicted"/>
<accession>A0A6L3VU76</accession>
<dbReference type="OrthoDB" id="4277613at2"/>